<dbReference type="GO" id="GO:0009002">
    <property type="term" value="F:serine-type D-Ala-D-Ala carboxypeptidase activity"/>
    <property type="evidence" value="ECO:0007669"/>
    <property type="project" value="UniProtKB-EC"/>
</dbReference>
<evidence type="ECO:0000256" key="7">
    <source>
        <dbReference type="PIRSR" id="PIRSR618044-1"/>
    </source>
</evidence>
<keyword evidence="11" id="KW-0645">Protease</keyword>
<organism evidence="11 12">
    <name type="scientific">Candidatus Contendobacter odensis Run_B_J11</name>
    <dbReference type="NCBI Taxonomy" id="1400861"/>
    <lineage>
        <taxon>Bacteria</taxon>
        <taxon>Pseudomonadati</taxon>
        <taxon>Pseudomonadota</taxon>
        <taxon>Gammaproteobacteria</taxon>
        <taxon>Candidatus Competibacteraceae</taxon>
        <taxon>Candidatus Contendibacter</taxon>
    </lineage>
</organism>
<keyword evidence="3 11" id="KW-0378">Hydrolase</keyword>
<dbReference type="InterPro" id="IPR018044">
    <property type="entry name" value="Peptidase_S11"/>
</dbReference>
<evidence type="ECO:0000259" key="10">
    <source>
        <dbReference type="Pfam" id="PF00768"/>
    </source>
</evidence>
<dbReference type="PRINTS" id="PR00725">
    <property type="entry name" value="DADACBPTASE1"/>
</dbReference>
<gene>
    <name evidence="11" type="ORF">BN874_400043</name>
</gene>
<feature type="domain" description="Peptidase S11 D-alanyl-D-alanine carboxypeptidase A N-terminal" evidence="10">
    <location>
        <begin position="78"/>
        <end position="308"/>
    </location>
</feature>
<dbReference type="Gene3D" id="3.40.710.10">
    <property type="entry name" value="DD-peptidase/beta-lactamase superfamily"/>
    <property type="match status" value="1"/>
</dbReference>
<evidence type="ECO:0000256" key="5">
    <source>
        <dbReference type="ARBA" id="ARBA00022984"/>
    </source>
</evidence>
<dbReference type="Proteomes" id="UP000019184">
    <property type="component" value="Unassembled WGS sequence"/>
</dbReference>
<dbReference type="EMBL" id="CBTK010000255">
    <property type="protein sequence ID" value="CDH46251.1"/>
    <property type="molecule type" value="Genomic_DNA"/>
</dbReference>
<feature type="active site" description="Proton acceptor" evidence="7">
    <location>
        <position position="113"/>
    </location>
</feature>
<dbReference type="InterPro" id="IPR001967">
    <property type="entry name" value="Peptidase_S11_N"/>
</dbReference>
<dbReference type="EC" id="3.4.16.4" evidence="11"/>
<feature type="active site" evidence="7">
    <location>
        <position position="165"/>
    </location>
</feature>
<dbReference type="GO" id="GO:0071555">
    <property type="term" value="P:cell wall organization"/>
    <property type="evidence" value="ECO:0007669"/>
    <property type="project" value="UniProtKB-KW"/>
</dbReference>
<dbReference type="PANTHER" id="PTHR21581">
    <property type="entry name" value="D-ALANYL-D-ALANINE CARBOXYPEPTIDASE"/>
    <property type="match status" value="1"/>
</dbReference>
<reference evidence="11 12" key="1">
    <citation type="journal article" date="2014" name="ISME J.">
        <title>Candidatus Competibacter-lineage genomes retrieved from metagenomes reveal functional metabolic diversity.</title>
        <authorList>
            <person name="McIlroy S.J."/>
            <person name="Albertsen M."/>
            <person name="Andresen E.K."/>
            <person name="Saunders A.M."/>
            <person name="Kristiansen R."/>
            <person name="Stokholm-Bjerregaard M."/>
            <person name="Nielsen K.L."/>
            <person name="Nielsen P.H."/>
        </authorList>
    </citation>
    <scope>NUCLEOTIDE SEQUENCE [LARGE SCALE GENOMIC DNA]</scope>
    <source>
        <strain evidence="11 12">Run_B_J11</strain>
    </source>
</reference>
<keyword evidence="5" id="KW-0573">Peptidoglycan synthesis</keyword>
<dbReference type="GO" id="GO:0009252">
    <property type="term" value="P:peptidoglycan biosynthetic process"/>
    <property type="evidence" value="ECO:0007669"/>
    <property type="project" value="UniProtKB-KW"/>
</dbReference>
<dbReference type="PANTHER" id="PTHR21581:SF33">
    <property type="entry name" value="D-ALANYL-D-ALANINE CARBOXYPEPTIDASE DACB"/>
    <property type="match status" value="1"/>
</dbReference>
<dbReference type="OrthoDB" id="9795979at2"/>
<evidence type="ECO:0000256" key="2">
    <source>
        <dbReference type="ARBA" id="ARBA00022729"/>
    </source>
</evidence>
<evidence type="ECO:0000313" key="12">
    <source>
        <dbReference type="Proteomes" id="UP000019184"/>
    </source>
</evidence>
<protein>
    <submittedName>
        <fullName evidence="11">Serine-type D-Ala-D-Ala carboxypeptidase</fullName>
        <ecNumber evidence="11">3.4.16.4</ecNumber>
    </submittedName>
</protein>
<comment type="caution">
    <text evidence="11">The sequence shown here is derived from an EMBL/GenBank/DDBJ whole genome shotgun (WGS) entry which is preliminary data.</text>
</comment>
<evidence type="ECO:0000256" key="8">
    <source>
        <dbReference type="PIRSR" id="PIRSR618044-2"/>
    </source>
</evidence>
<keyword evidence="6" id="KW-0961">Cell wall biogenesis/degradation</keyword>
<evidence type="ECO:0000256" key="3">
    <source>
        <dbReference type="ARBA" id="ARBA00022801"/>
    </source>
</evidence>
<evidence type="ECO:0000256" key="4">
    <source>
        <dbReference type="ARBA" id="ARBA00022960"/>
    </source>
</evidence>
<keyword evidence="11" id="KW-0121">Carboxypeptidase</keyword>
<name>A0A7U7J5C4_9GAMM</name>
<dbReference type="GO" id="GO:0008360">
    <property type="term" value="P:regulation of cell shape"/>
    <property type="evidence" value="ECO:0007669"/>
    <property type="project" value="UniProtKB-KW"/>
</dbReference>
<feature type="active site" description="Acyl-ester intermediate" evidence="7">
    <location>
        <position position="110"/>
    </location>
</feature>
<evidence type="ECO:0000256" key="9">
    <source>
        <dbReference type="RuleBase" id="RU004016"/>
    </source>
</evidence>
<dbReference type="RefSeq" id="WP_051497887.1">
    <property type="nucleotide sequence ID" value="NZ_CBTK010000255.1"/>
</dbReference>
<keyword evidence="2" id="KW-0732">Signal</keyword>
<dbReference type="GO" id="GO:0006508">
    <property type="term" value="P:proteolysis"/>
    <property type="evidence" value="ECO:0007669"/>
    <property type="project" value="InterPro"/>
</dbReference>
<feature type="binding site" evidence="8">
    <location>
        <position position="278"/>
    </location>
    <ligand>
        <name>substrate</name>
    </ligand>
</feature>
<proteinExistence type="inferred from homology"/>
<dbReference type="AlphaFoldDB" id="A0A7U7J5C4"/>
<evidence type="ECO:0000256" key="6">
    <source>
        <dbReference type="ARBA" id="ARBA00023316"/>
    </source>
</evidence>
<keyword evidence="4" id="KW-0133">Cell shape</keyword>
<dbReference type="Pfam" id="PF00768">
    <property type="entry name" value="Peptidase_S11"/>
    <property type="match status" value="1"/>
</dbReference>
<evidence type="ECO:0000313" key="11">
    <source>
        <dbReference type="EMBL" id="CDH46251.1"/>
    </source>
</evidence>
<dbReference type="SUPFAM" id="SSF56601">
    <property type="entry name" value="beta-lactamase/transpeptidase-like"/>
    <property type="match status" value="1"/>
</dbReference>
<sequence>MIAFSSANQTTGLPPLRTLGGLAYTQDGDEVNNMSLQFFFDVFRNGRPQFWMLITILMIGVKPVLGQEGQGGQGVSVQPGIAARSAVLMNPATGEILFAKEPHLRLPPASTTKVLTALVALEHLDPNTRLSVSPQAASVSPSRVGLRAGEAAATQDLLYGLLLKSGNDAAETLAEGAGGSIYGFSELMNAKAGQIGARDSHFMNPHGLPNDEHYSTAYDLALIFRQAMNHPMFADIVRTRSAALRIESGQGSFDDWRMVPVLNHNRLLASYEGARGGKTGFTLKARRCFVGEVDRGGVRLIVAILNSPNSGTLWQDARTLLDYGFARYGLAPPPPMPSESLPVLVRQTPAVVPTVARVAAKPPVAKSVVSTRSVVSTKPVAPFTRAKITVRNNTIAQKTIVTTKPAVSRTGKAPAVAATKSVTGKAAAKAEKREVTKVARVDPAIKPNQRAVKPRS</sequence>
<accession>A0A7U7J5C4</accession>
<keyword evidence="12" id="KW-1185">Reference proteome</keyword>
<evidence type="ECO:0000256" key="1">
    <source>
        <dbReference type="ARBA" id="ARBA00007164"/>
    </source>
</evidence>
<comment type="similarity">
    <text evidence="1 9">Belongs to the peptidase S11 family.</text>
</comment>
<dbReference type="InterPro" id="IPR012338">
    <property type="entry name" value="Beta-lactam/transpept-like"/>
</dbReference>